<protein>
    <submittedName>
        <fullName evidence="2">Uncharacterized protein</fullName>
    </submittedName>
</protein>
<dbReference type="EMBL" id="JACBKZ010000005">
    <property type="protein sequence ID" value="KAF5951120.1"/>
    <property type="molecule type" value="Genomic_DNA"/>
</dbReference>
<evidence type="ECO:0000256" key="1">
    <source>
        <dbReference type="SAM" id="MobiDB-lite"/>
    </source>
</evidence>
<reference evidence="2 3" key="2">
    <citation type="submission" date="2020-07" db="EMBL/GenBank/DDBJ databases">
        <title>Genome assembly of wild tea tree DASZ reveals pedigree and selection history of tea varieties.</title>
        <authorList>
            <person name="Zhang W."/>
        </authorList>
    </citation>
    <scope>NUCLEOTIDE SEQUENCE [LARGE SCALE GENOMIC DNA]</scope>
    <source>
        <strain evidence="3">cv. G240</strain>
        <tissue evidence="2">Leaf</tissue>
    </source>
</reference>
<proteinExistence type="predicted"/>
<evidence type="ECO:0000313" key="2">
    <source>
        <dbReference type="EMBL" id="KAF5951120.1"/>
    </source>
</evidence>
<keyword evidence="3" id="KW-1185">Reference proteome</keyword>
<accession>A0A7J7HDX2</accession>
<dbReference type="AlphaFoldDB" id="A0A7J7HDX2"/>
<name>A0A7J7HDX2_CAMSI</name>
<gene>
    <name evidence="2" type="ORF">HYC85_013113</name>
</gene>
<feature type="region of interest" description="Disordered" evidence="1">
    <location>
        <begin position="43"/>
        <end position="67"/>
    </location>
</feature>
<reference evidence="3" key="1">
    <citation type="journal article" date="2020" name="Nat. Commun.">
        <title>Genome assembly of wild tea tree DASZ reveals pedigree and selection history of tea varieties.</title>
        <authorList>
            <person name="Zhang W."/>
            <person name="Zhang Y."/>
            <person name="Qiu H."/>
            <person name="Guo Y."/>
            <person name="Wan H."/>
            <person name="Zhang X."/>
            <person name="Scossa F."/>
            <person name="Alseekh S."/>
            <person name="Zhang Q."/>
            <person name="Wang P."/>
            <person name="Xu L."/>
            <person name="Schmidt M.H."/>
            <person name="Jia X."/>
            <person name="Li D."/>
            <person name="Zhu A."/>
            <person name="Guo F."/>
            <person name="Chen W."/>
            <person name="Ni D."/>
            <person name="Usadel B."/>
            <person name="Fernie A.R."/>
            <person name="Wen W."/>
        </authorList>
    </citation>
    <scope>NUCLEOTIDE SEQUENCE [LARGE SCALE GENOMIC DNA]</scope>
    <source>
        <strain evidence="3">cv. G240</strain>
    </source>
</reference>
<organism evidence="2 3">
    <name type="scientific">Camellia sinensis</name>
    <name type="common">Tea plant</name>
    <name type="synonym">Thea sinensis</name>
    <dbReference type="NCBI Taxonomy" id="4442"/>
    <lineage>
        <taxon>Eukaryota</taxon>
        <taxon>Viridiplantae</taxon>
        <taxon>Streptophyta</taxon>
        <taxon>Embryophyta</taxon>
        <taxon>Tracheophyta</taxon>
        <taxon>Spermatophyta</taxon>
        <taxon>Magnoliopsida</taxon>
        <taxon>eudicotyledons</taxon>
        <taxon>Gunneridae</taxon>
        <taxon>Pentapetalae</taxon>
        <taxon>asterids</taxon>
        <taxon>Ericales</taxon>
        <taxon>Theaceae</taxon>
        <taxon>Camellia</taxon>
    </lineage>
</organism>
<comment type="caution">
    <text evidence="2">The sequence shown here is derived from an EMBL/GenBank/DDBJ whole genome shotgun (WGS) entry which is preliminary data.</text>
</comment>
<evidence type="ECO:0000313" key="3">
    <source>
        <dbReference type="Proteomes" id="UP000593564"/>
    </source>
</evidence>
<sequence>MHEMTHHVKMDHDNDTLSMKFWEKKNQTSCKHVSVQRMSNMQTHQARNGHCANGGKSTVNIKPRKNR</sequence>
<dbReference type="Proteomes" id="UP000593564">
    <property type="component" value="Unassembled WGS sequence"/>
</dbReference>